<comment type="caution">
    <text evidence="1">The sequence shown here is derived from an EMBL/GenBank/DDBJ whole genome shotgun (WGS) entry which is preliminary data.</text>
</comment>
<feature type="non-terminal residue" evidence="1">
    <location>
        <position position="59"/>
    </location>
</feature>
<gene>
    <name evidence="1" type="ORF">PCOR1329_LOCUS48074</name>
</gene>
<organism evidence="1 2">
    <name type="scientific">Prorocentrum cordatum</name>
    <dbReference type="NCBI Taxonomy" id="2364126"/>
    <lineage>
        <taxon>Eukaryota</taxon>
        <taxon>Sar</taxon>
        <taxon>Alveolata</taxon>
        <taxon>Dinophyceae</taxon>
        <taxon>Prorocentrales</taxon>
        <taxon>Prorocentraceae</taxon>
        <taxon>Prorocentrum</taxon>
    </lineage>
</organism>
<dbReference type="Proteomes" id="UP001189429">
    <property type="component" value="Unassembled WGS sequence"/>
</dbReference>
<dbReference type="EMBL" id="CAUYUJ010015801">
    <property type="protein sequence ID" value="CAK0858216.1"/>
    <property type="molecule type" value="Genomic_DNA"/>
</dbReference>
<evidence type="ECO:0000313" key="1">
    <source>
        <dbReference type="EMBL" id="CAK0858216.1"/>
    </source>
</evidence>
<name>A0ABN9UFA7_9DINO</name>
<sequence>ENGRGGPRVEAPTPLMVAVTTDFAETARASRAPWGRSSRCCRAWSRSSARTATRRTTCT</sequence>
<protein>
    <submittedName>
        <fullName evidence="1">Uncharacterized protein</fullName>
    </submittedName>
</protein>
<evidence type="ECO:0000313" key="2">
    <source>
        <dbReference type="Proteomes" id="UP001189429"/>
    </source>
</evidence>
<accession>A0ABN9UFA7</accession>
<reference evidence="1" key="1">
    <citation type="submission" date="2023-10" db="EMBL/GenBank/DDBJ databases">
        <authorList>
            <person name="Chen Y."/>
            <person name="Shah S."/>
            <person name="Dougan E. K."/>
            <person name="Thang M."/>
            <person name="Chan C."/>
        </authorList>
    </citation>
    <scope>NUCLEOTIDE SEQUENCE [LARGE SCALE GENOMIC DNA]</scope>
</reference>
<proteinExistence type="predicted"/>
<feature type="non-terminal residue" evidence="1">
    <location>
        <position position="1"/>
    </location>
</feature>
<keyword evidence="2" id="KW-1185">Reference proteome</keyword>